<dbReference type="GO" id="GO:0005524">
    <property type="term" value="F:ATP binding"/>
    <property type="evidence" value="ECO:0007669"/>
    <property type="project" value="UniProtKB-KW"/>
</dbReference>
<dbReference type="Gene3D" id="3.30.565.10">
    <property type="entry name" value="Histidine kinase-like ATPase, C-terminal domain"/>
    <property type="match status" value="1"/>
</dbReference>
<keyword evidence="6" id="KW-0812">Transmembrane</keyword>
<keyword evidence="4" id="KW-0597">Phosphoprotein</keyword>
<dbReference type="SMART" id="SM00387">
    <property type="entry name" value="HATPase_c"/>
    <property type="match status" value="1"/>
</dbReference>
<dbReference type="EC" id="2.7.13.3" evidence="3"/>
<evidence type="ECO:0000256" key="4">
    <source>
        <dbReference type="ARBA" id="ARBA00022553"/>
    </source>
</evidence>
<dbReference type="Pfam" id="PF13493">
    <property type="entry name" value="DUF4118"/>
    <property type="match status" value="1"/>
</dbReference>
<dbReference type="Proteomes" id="UP000515561">
    <property type="component" value="Chromosome"/>
</dbReference>
<comment type="subcellular location">
    <subcellularLocation>
        <location evidence="2">Membrane</location>
        <topology evidence="2">Multi-pass membrane protein</topology>
    </subcellularLocation>
</comment>
<dbReference type="Gene3D" id="3.30.450.40">
    <property type="match status" value="1"/>
</dbReference>
<dbReference type="InterPro" id="IPR004358">
    <property type="entry name" value="Sig_transdc_His_kin-like_C"/>
</dbReference>
<dbReference type="Pfam" id="PF02518">
    <property type="entry name" value="HATPase_c"/>
    <property type="match status" value="1"/>
</dbReference>
<keyword evidence="8" id="KW-0418">Kinase</keyword>
<dbReference type="Pfam" id="PF00512">
    <property type="entry name" value="HisKA"/>
    <property type="match status" value="1"/>
</dbReference>
<evidence type="ECO:0000256" key="10">
    <source>
        <dbReference type="ARBA" id="ARBA00022989"/>
    </source>
</evidence>
<dbReference type="InterPro" id="IPR003018">
    <property type="entry name" value="GAF"/>
</dbReference>
<dbReference type="InterPro" id="IPR025201">
    <property type="entry name" value="KdpD_TM"/>
</dbReference>
<dbReference type="PANTHER" id="PTHR45569">
    <property type="entry name" value="SENSOR PROTEIN KDPD"/>
    <property type="match status" value="1"/>
</dbReference>
<keyword evidence="12" id="KW-0472">Membrane</keyword>
<proteinExistence type="predicted"/>
<dbReference type="SUPFAM" id="SSF55781">
    <property type="entry name" value="GAF domain-like"/>
    <property type="match status" value="1"/>
</dbReference>
<keyword evidence="7" id="KW-0547">Nucleotide-binding</keyword>
<dbReference type="Gene3D" id="1.20.120.620">
    <property type="entry name" value="Backbone structure of the membrane domain of e. Coli histidine kinase receptor kdpd"/>
    <property type="match status" value="1"/>
</dbReference>
<comment type="catalytic activity">
    <reaction evidence="1">
        <text>ATP + protein L-histidine = ADP + protein N-phospho-L-histidine.</text>
        <dbReference type="EC" id="2.7.13.3"/>
    </reaction>
</comment>
<keyword evidence="9" id="KW-0067">ATP-binding</keyword>
<evidence type="ECO:0000313" key="13">
    <source>
        <dbReference type="EMBL" id="BCJ93125.1"/>
    </source>
</evidence>
<dbReference type="InterPro" id="IPR003594">
    <property type="entry name" value="HATPase_dom"/>
</dbReference>
<dbReference type="InterPro" id="IPR005467">
    <property type="entry name" value="His_kinase_dom"/>
</dbReference>
<dbReference type="GO" id="GO:0000155">
    <property type="term" value="F:phosphorelay sensor kinase activity"/>
    <property type="evidence" value="ECO:0007669"/>
    <property type="project" value="InterPro"/>
</dbReference>
<keyword evidence="5" id="KW-0808">Transferase</keyword>
<dbReference type="Pfam" id="PF13185">
    <property type="entry name" value="GAF_2"/>
    <property type="match status" value="1"/>
</dbReference>
<dbReference type="PROSITE" id="PS50109">
    <property type="entry name" value="HIS_KIN"/>
    <property type="match status" value="1"/>
</dbReference>
<evidence type="ECO:0000256" key="7">
    <source>
        <dbReference type="ARBA" id="ARBA00022741"/>
    </source>
</evidence>
<name>A0A6S6R0K1_9FIRM</name>
<dbReference type="CDD" id="cd00082">
    <property type="entry name" value="HisKA"/>
    <property type="match status" value="1"/>
</dbReference>
<evidence type="ECO:0000256" key="2">
    <source>
        <dbReference type="ARBA" id="ARBA00004141"/>
    </source>
</evidence>
<organism evidence="13 14">
    <name type="scientific">Anaerocolumna cellulosilytica</name>
    <dbReference type="NCBI Taxonomy" id="433286"/>
    <lineage>
        <taxon>Bacteria</taxon>
        <taxon>Bacillati</taxon>
        <taxon>Bacillota</taxon>
        <taxon>Clostridia</taxon>
        <taxon>Lachnospirales</taxon>
        <taxon>Lachnospiraceae</taxon>
        <taxon>Anaerocolumna</taxon>
    </lineage>
</organism>
<protein>
    <recommendedName>
        <fullName evidence="3">histidine kinase</fullName>
        <ecNumber evidence="3">2.7.13.3</ecNumber>
    </recommendedName>
</protein>
<dbReference type="KEGG" id="acel:acsn021_06940"/>
<dbReference type="RefSeq" id="WP_184095820.1">
    <property type="nucleotide sequence ID" value="NZ_AP023367.1"/>
</dbReference>
<evidence type="ECO:0000256" key="11">
    <source>
        <dbReference type="ARBA" id="ARBA00023012"/>
    </source>
</evidence>
<dbReference type="PRINTS" id="PR00344">
    <property type="entry name" value="BCTRLSENSOR"/>
</dbReference>
<evidence type="ECO:0000256" key="1">
    <source>
        <dbReference type="ARBA" id="ARBA00000085"/>
    </source>
</evidence>
<keyword evidence="11" id="KW-0902">Two-component regulatory system</keyword>
<keyword evidence="14" id="KW-1185">Reference proteome</keyword>
<dbReference type="GO" id="GO:0005886">
    <property type="term" value="C:plasma membrane"/>
    <property type="evidence" value="ECO:0007669"/>
    <property type="project" value="TreeGrafter"/>
</dbReference>
<gene>
    <name evidence="13" type="ORF">acsn021_06940</name>
</gene>
<dbReference type="InterPro" id="IPR036097">
    <property type="entry name" value="HisK_dim/P_sf"/>
</dbReference>
<dbReference type="SUPFAM" id="SSF55874">
    <property type="entry name" value="ATPase domain of HSP90 chaperone/DNA topoisomerase II/histidine kinase"/>
    <property type="match status" value="1"/>
</dbReference>
<dbReference type="SUPFAM" id="SSF47384">
    <property type="entry name" value="Homodimeric domain of signal transducing histidine kinase"/>
    <property type="match status" value="1"/>
</dbReference>
<evidence type="ECO:0000256" key="5">
    <source>
        <dbReference type="ARBA" id="ARBA00022679"/>
    </source>
</evidence>
<dbReference type="SMART" id="SM00388">
    <property type="entry name" value="HisKA"/>
    <property type="match status" value="1"/>
</dbReference>
<reference evidence="13 14" key="1">
    <citation type="journal article" date="2016" name="Int. J. Syst. Evol. Microbiol.">
        <title>Descriptions of Anaerotaenia torta gen. nov., sp. nov. and Anaerocolumna cellulosilytica gen. nov., sp. nov. isolated from a methanogenic reactor of cattle waste.</title>
        <authorList>
            <person name="Uek A."/>
            <person name="Ohtaki Y."/>
            <person name="Kaku N."/>
            <person name="Ueki K."/>
        </authorList>
    </citation>
    <scope>NUCLEOTIDE SEQUENCE [LARGE SCALE GENOMIC DNA]</scope>
    <source>
        <strain evidence="13 14">SN021</strain>
    </source>
</reference>
<dbReference type="InterPro" id="IPR036890">
    <property type="entry name" value="HATPase_C_sf"/>
</dbReference>
<evidence type="ECO:0000313" key="14">
    <source>
        <dbReference type="Proteomes" id="UP000515561"/>
    </source>
</evidence>
<evidence type="ECO:0000256" key="6">
    <source>
        <dbReference type="ARBA" id="ARBA00022692"/>
    </source>
</evidence>
<dbReference type="PANTHER" id="PTHR45569:SF1">
    <property type="entry name" value="SENSOR PROTEIN KDPD"/>
    <property type="match status" value="1"/>
</dbReference>
<dbReference type="EMBL" id="AP023367">
    <property type="protein sequence ID" value="BCJ93125.1"/>
    <property type="molecule type" value="Genomic_DNA"/>
</dbReference>
<dbReference type="Gene3D" id="1.10.287.130">
    <property type="match status" value="1"/>
</dbReference>
<evidence type="ECO:0000256" key="8">
    <source>
        <dbReference type="ARBA" id="ARBA00022777"/>
    </source>
</evidence>
<evidence type="ECO:0000256" key="3">
    <source>
        <dbReference type="ARBA" id="ARBA00012438"/>
    </source>
</evidence>
<accession>A0A6S6R0K1</accession>
<keyword evidence="10" id="KW-1133">Transmembrane helix</keyword>
<evidence type="ECO:0000256" key="9">
    <source>
        <dbReference type="ARBA" id="ARBA00022840"/>
    </source>
</evidence>
<dbReference type="InterPro" id="IPR038318">
    <property type="entry name" value="KdpD_sf"/>
</dbReference>
<dbReference type="InterPro" id="IPR029016">
    <property type="entry name" value="GAF-like_dom_sf"/>
</dbReference>
<evidence type="ECO:0000256" key="12">
    <source>
        <dbReference type="ARBA" id="ARBA00023136"/>
    </source>
</evidence>
<dbReference type="InterPro" id="IPR003661">
    <property type="entry name" value="HisK_dim/P_dom"/>
</dbReference>
<dbReference type="InterPro" id="IPR052023">
    <property type="entry name" value="Histidine_kinase_KdpD"/>
</dbReference>
<dbReference type="AlphaFoldDB" id="A0A6S6R0K1"/>
<sequence>MNRPTKIIALMDFFKTTTILTLATITAFFFKYATGSYHNVSIVYVLAVVLISKNTNGYVWGIFSSLAGVIGVNYYFTLPYFNLDFTRNGYPITFLGMLLISILTSTTTVHLKEHAKKADERETRNRKLNEINNKLLSVNGLNSIVELALDYITDFVGASTVFYPVSPQLSNNGTYHCLSQDHEKLFKSHHETFIAHWVFENTKAAGIYTDYPQNSSCTYLPLISHDTVFGVIGIYRPSMHSLSEDSLASLHLIISQVAIALERQHLSNNQQLIKLETEKEKMRANLLRAISHDLRTPLTGMIGASETLIKNRDKLPPDEQNRCLHYIYEDSNWLLHMVENLLTITRIKEGVSSVNKSQEILEEVITEAVLRLRKRYPGAVIQVHIPEEIVIVPMDPTLIEQVIINLVENSIKYSGTDDPVLLSAVLLEDSIHIQVTDNGIGITPSNLDTIFDGYSPDENKSSDTKKGFGIGLSICKTIILAHNGTIYAENKKDGGAVFVFTLPLERNNHE</sequence>